<accession>T1K2A7</accession>
<gene>
    <name evidence="14" type="primary">107359645</name>
</gene>
<feature type="transmembrane region" description="Helical" evidence="11">
    <location>
        <begin position="1188"/>
        <end position="1207"/>
    </location>
</feature>
<comment type="subcellular location">
    <subcellularLocation>
        <location evidence="1">Vacuole membrane</location>
        <topology evidence="1">Multi-pass membrane protein</topology>
    </subcellularLocation>
</comment>
<feature type="transmembrane region" description="Helical" evidence="11">
    <location>
        <begin position="34"/>
        <end position="56"/>
    </location>
</feature>
<keyword evidence="6" id="KW-0547">Nucleotide-binding</keyword>
<dbReference type="OMA" id="LHYRKSG"/>
<dbReference type="SMART" id="SM00382">
    <property type="entry name" value="AAA"/>
    <property type="match status" value="2"/>
</dbReference>
<dbReference type="GO" id="GO:0140359">
    <property type="term" value="F:ABC-type transporter activity"/>
    <property type="evidence" value="ECO:0007669"/>
    <property type="project" value="InterPro"/>
</dbReference>
<dbReference type="Pfam" id="PF00005">
    <property type="entry name" value="ABC_tran"/>
    <property type="match status" value="2"/>
</dbReference>
<dbReference type="EnsemblMetazoa" id="tetur04g04360.1">
    <property type="protein sequence ID" value="tetur04g04360.1"/>
    <property type="gene ID" value="tetur04g04360"/>
</dbReference>
<feature type="domain" description="ABC transporter" evidence="12">
    <location>
        <begin position="1280"/>
        <end position="1514"/>
    </location>
</feature>
<evidence type="ECO:0000313" key="14">
    <source>
        <dbReference type="EnsemblMetazoa" id="tetur04g04360.1"/>
    </source>
</evidence>
<keyword evidence="3" id="KW-0813">Transport</keyword>
<organism evidence="14 15">
    <name type="scientific">Tetranychus urticae</name>
    <name type="common">Two-spotted spider mite</name>
    <dbReference type="NCBI Taxonomy" id="32264"/>
    <lineage>
        <taxon>Eukaryota</taxon>
        <taxon>Metazoa</taxon>
        <taxon>Ecdysozoa</taxon>
        <taxon>Arthropoda</taxon>
        <taxon>Chelicerata</taxon>
        <taxon>Arachnida</taxon>
        <taxon>Acari</taxon>
        <taxon>Acariformes</taxon>
        <taxon>Trombidiformes</taxon>
        <taxon>Prostigmata</taxon>
        <taxon>Eleutherengona</taxon>
        <taxon>Raphignathae</taxon>
        <taxon>Tetranychoidea</taxon>
        <taxon>Tetranychidae</taxon>
        <taxon>Tetranychus</taxon>
    </lineage>
</organism>
<keyword evidence="9 11" id="KW-0472">Membrane</keyword>
<dbReference type="PROSITE" id="PS50893">
    <property type="entry name" value="ABC_TRANSPORTER_2"/>
    <property type="match status" value="2"/>
</dbReference>
<proteinExistence type="inferred from homology"/>
<dbReference type="InterPro" id="IPR017871">
    <property type="entry name" value="ABC_transporter-like_CS"/>
</dbReference>
<feature type="transmembrane region" description="Helical" evidence="11">
    <location>
        <begin position="1072"/>
        <end position="1097"/>
    </location>
</feature>
<feature type="transmembrane region" description="Helical" evidence="11">
    <location>
        <begin position="579"/>
        <end position="598"/>
    </location>
</feature>
<dbReference type="InterPro" id="IPR036640">
    <property type="entry name" value="ABC1_TM_sf"/>
</dbReference>
<dbReference type="PROSITE" id="PS00211">
    <property type="entry name" value="ABC_TRANSPORTER_1"/>
    <property type="match status" value="1"/>
</dbReference>
<dbReference type="PROSITE" id="PS50929">
    <property type="entry name" value="ABC_TM1F"/>
    <property type="match status" value="2"/>
</dbReference>
<dbReference type="eggNOG" id="KOG0054">
    <property type="taxonomic scope" value="Eukaryota"/>
</dbReference>
<feature type="transmembrane region" description="Helical" evidence="11">
    <location>
        <begin position="68"/>
        <end position="91"/>
    </location>
</feature>
<feature type="transmembrane region" description="Helical" evidence="11">
    <location>
        <begin position="137"/>
        <end position="154"/>
    </location>
</feature>
<keyword evidence="4 11" id="KW-0812">Transmembrane</keyword>
<dbReference type="FunFam" id="1.20.1560.10:FF:000013">
    <property type="entry name" value="ABC transporter C family member 2"/>
    <property type="match status" value="1"/>
</dbReference>
<evidence type="ECO:0000256" key="8">
    <source>
        <dbReference type="ARBA" id="ARBA00022989"/>
    </source>
</evidence>
<keyword evidence="7" id="KW-0067">ATP-binding</keyword>
<dbReference type="KEGG" id="tut:107359645"/>
<feature type="domain" description="ABC transmembrane type-1" evidence="13">
    <location>
        <begin position="966"/>
        <end position="1242"/>
    </location>
</feature>
<dbReference type="FunFam" id="3.40.50.300:FF:000997">
    <property type="entry name" value="Multidrug resistance-associated protein 1"/>
    <property type="match status" value="1"/>
</dbReference>
<dbReference type="FunFam" id="3.40.50.300:FF:000074">
    <property type="entry name" value="Multidrug resistance-associated protein 5 isoform 1"/>
    <property type="match status" value="1"/>
</dbReference>
<keyword evidence="5" id="KW-0677">Repeat</keyword>
<evidence type="ECO:0000256" key="6">
    <source>
        <dbReference type="ARBA" id="ARBA00022741"/>
    </source>
</evidence>
<dbReference type="GO" id="GO:0005774">
    <property type="term" value="C:vacuolar membrane"/>
    <property type="evidence" value="ECO:0007669"/>
    <property type="project" value="UniProtKB-SubCell"/>
</dbReference>
<evidence type="ECO:0000259" key="13">
    <source>
        <dbReference type="PROSITE" id="PS50929"/>
    </source>
</evidence>
<feature type="transmembrane region" description="Helical" evidence="11">
    <location>
        <begin position="443"/>
        <end position="462"/>
    </location>
</feature>
<keyword evidence="8 11" id="KW-1133">Transmembrane helix</keyword>
<evidence type="ECO:0000313" key="15">
    <source>
        <dbReference type="Proteomes" id="UP000015104"/>
    </source>
</evidence>
<dbReference type="InterPro" id="IPR050173">
    <property type="entry name" value="ABC_transporter_C-like"/>
</dbReference>
<dbReference type="InterPro" id="IPR003593">
    <property type="entry name" value="AAA+_ATPase"/>
</dbReference>
<dbReference type="HOGENOM" id="CLU_000604_27_3_1"/>
<dbReference type="OrthoDB" id="6500128at2759"/>
<feature type="transmembrane region" description="Helical" evidence="11">
    <location>
        <begin position="327"/>
        <end position="352"/>
    </location>
</feature>
<feature type="transmembrane region" description="Helical" evidence="11">
    <location>
        <begin position="468"/>
        <end position="490"/>
    </location>
</feature>
<dbReference type="PANTHER" id="PTHR24223">
    <property type="entry name" value="ATP-BINDING CASSETTE SUB-FAMILY C"/>
    <property type="match status" value="1"/>
</dbReference>
<feature type="transmembrane region" description="Helical" evidence="11">
    <location>
        <begin position="364"/>
        <end position="383"/>
    </location>
</feature>
<dbReference type="Proteomes" id="UP000015104">
    <property type="component" value="Unassembled WGS sequence"/>
</dbReference>
<dbReference type="InterPro" id="IPR011527">
    <property type="entry name" value="ABC1_TM_dom"/>
</dbReference>
<evidence type="ECO:0000256" key="4">
    <source>
        <dbReference type="ARBA" id="ARBA00022692"/>
    </source>
</evidence>
<feature type="region of interest" description="Disordered" evidence="10">
    <location>
        <begin position="908"/>
        <end position="931"/>
    </location>
</feature>
<comment type="similarity">
    <text evidence="2">Belongs to the ABC transporter superfamily. ABCC family. Conjugate transporter (TC 3.A.1.208) subfamily.</text>
</comment>
<keyword evidence="15" id="KW-1185">Reference proteome</keyword>
<dbReference type="Gene3D" id="1.20.1560.10">
    <property type="entry name" value="ABC transporter type 1, transmembrane domain"/>
    <property type="match status" value="2"/>
</dbReference>
<feature type="transmembrane region" description="Helical" evidence="11">
    <location>
        <begin position="166"/>
        <end position="185"/>
    </location>
</feature>
<evidence type="ECO:0000259" key="12">
    <source>
        <dbReference type="PROSITE" id="PS50893"/>
    </source>
</evidence>
<evidence type="ECO:0000256" key="3">
    <source>
        <dbReference type="ARBA" id="ARBA00022448"/>
    </source>
</evidence>
<sequence>MSSSQLIQTICGDDVFWDSQLSWNTTNPQFTECFQVTLLTGFPVVLMILTILTHAFREKSFDLGNWTFLKWTRLTLIIFACLANILYSSLLTQRYYKTQYRVLLAYTIIQLVKAACYVFLTMIYFKQRLSVKSGMMWLFLVTETFFSIIIYHDKWVTYNSQPFSEFVFYTIYVPILVLLLILFSFNEGLRLRNPLNHHHHLHSPSSTLEKPLFETKMCPKSQASFINRIFFLWFTKLILLGRRKALGTEDMWQLKGNLQAAILSSYFDQAISVGKTVFQAVLNHLRNCIQRIISCGKSPSIETKLTSDVTKKIDVVTLSMRLFARKFCVAILLTLLTDIFTLLVPILIKAFIGFIQYEYEQPAWHGFLLAICLFAANITMNLLQIQLKECQQCLGLRMTATISAAIYKKALKKTQSSWRDFETGKLMNMVSVDTRRLLEFMEFFYVLFSAPFRFVVSVYLLQQALGPSALYALLIMAIWFPFNLSVIRFMKRQQARKMEETDKRVRFVNEVLNGVKIVKLYAWEESFMEYIAKLRDSELKYLKTMAFLQASIILQSPLLPLIFSVLIFGAYMATNTEPLTAQNIFFVLSIAATIQMPLQRFCTVIEKYTLAMVSCRRINSFLNLGDPEQYISRDEDKDAIRIEEASFSWKDGTVKVESEKKMNKGLTKNSSKSALNPSESVSMEWKPADLENINIRIPKKSFTAIIGPVGSGKSSLLSAILGEMNLTQGKINIDGGSDIAFISQQPWCQHMTLRENILFGKPFIKEKYDRTLTACALAEDINILPDGDSTEIGENGINLSGGQKQRVSIARAVYSEADLFLFDDPLSAVDGPVARHLIENVLSSKTGLLKDKTRVLVTNNLDILQEVDKIIMLENGAIIETGTYKELLEAEGSLARLAQKLSLRERKKKEEEEANEASALEIDADEEDADPKETKNIVENEFLESGKIDWAVYKQYFKKIPFLWFAVTSCAAALWFATLISSNMWLAIWADKATSGDDPWWRYTVFSSITLAQGIGIVVTMIGSNIASVHSCRGLHKDLASGILLSPLSFFEKTPIGRILNRFSRDMDVVDMWIRLVICCLIIAAIDCIGALCNIAIQAPVFILVMLPLGFIFSIFPRVYMPATRQLKRLDSTTRSPIYSYIGESVSGIVTIRAYGVQNRFINEFFQRIDTNQNTAYLSVMSILWRQMILGIFGSLLLFLVAIFGIISKDSIGPGDIGLMLVAAQRVTESSIMCLDFIAELEVNIVCVERIAEYSALPPEGERFQGKRDPGPNWPTQGSIHFDHYSTRYRPELDKVLSGIECTIGSGEKIGIVGRTGAGKSTISLALFRILKACEGGILIDDCNIDDLGLHTLRSRLAIIPQDPVIFCGSLRFNLDPFDKYSDDEIWACLELSHLKKYFEQSGAGLDFQASEGGKNLSLGQRQLICLTRALLKKSKVLVLDEATAAIDMETDALVQETIRSQFSDCTILTIAHRLNTIMDSDRILVLDAGKIVEFDSPANLMKNQVSYFHSLAKEAGLLPKN</sequence>
<dbReference type="EMBL" id="CAEY01001361">
    <property type="status" value="NOT_ANNOTATED_CDS"/>
    <property type="molecule type" value="Genomic_DNA"/>
</dbReference>
<dbReference type="CDD" id="cd18603">
    <property type="entry name" value="ABC_6TM_MRP1_2_3_6_D2_like"/>
    <property type="match status" value="1"/>
</dbReference>
<dbReference type="PANTHER" id="PTHR24223:SF443">
    <property type="entry name" value="MULTIDRUG-RESISTANCE LIKE PROTEIN 1, ISOFORM I"/>
    <property type="match status" value="1"/>
</dbReference>
<dbReference type="GO" id="GO:0016887">
    <property type="term" value="F:ATP hydrolysis activity"/>
    <property type="evidence" value="ECO:0007669"/>
    <property type="project" value="InterPro"/>
</dbReference>
<feature type="domain" description="ABC transporter" evidence="12">
    <location>
        <begin position="675"/>
        <end position="900"/>
    </location>
</feature>
<feature type="transmembrane region" description="Helical" evidence="11">
    <location>
        <begin position="1103"/>
        <end position="1121"/>
    </location>
</feature>
<feature type="transmembrane region" description="Helical" evidence="11">
    <location>
        <begin position="545"/>
        <end position="573"/>
    </location>
</feature>
<reference evidence="15" key="1">
    <citation type="submission" date="2011-08" db="EMBL/GenBank/DDBJ databases">
        <authorList>
            <person name="Rombauts S."/>
        </authorList>
    </citation>
    <scope>NUCLEOTIDE SEQUENCE</scope>
    <source>
        <strain evidence="15">London</strain>
    </source>
</reference>
<name>T1K2A7_TETUR</name>
<dbReference type="GO" id="GO:0005524">
    <property type="term" value="F:ATP binding"/>
    <property type="evidence" value="ECO:0007669"/>
    <property type="project" value="UniProtKB-KW"/>
</dbReference>
<dbReference type="CDD" id="cd03250">
    <property type="entry name" value="ABCC_MRP_domain1"/>
    <property type="match status" value="1"/>
</dbReference>
<evidence type="ECO:0000256" key="1">
    <source>
        <dbReference type="ARBA" id="ARBA00004128"/>
    </source>
</evidence>
<protein>
    <submittedName>
        <fullName evidence="14">Uncharacterized protein</fullName>
    </submittedName>
</protein>
<feature type="transmembrane region" description="Helical" evidence="11">
    <location>
        <begin position="1000"/>
        <end position="1023"/>
    </location>
</feature>
<dbReference type="InterPro" id="IPR003439">
    <property type="entry name" value="ABC_transporter-like_ATP-bd"/>
</dbReference>
<feature type="transmembrane region" description="Helical" evidence="11">
    <location>
        <begin position="962"/>
        <end position="988"/>
    </location>
</feature>
<evidence type="ECO:0000256" key="10">
    <source>
        <dbReference type="SAM" id="MobiDB-lite"/>
    </source>
</evidence>
<dbReference type="SUPFAM" id="SSF52540">
    <property type="entry name" value="P-loop containing nucleoside triphosphate hydrolases"/>
    <property type="match status" value="2"/>
</dbReference>
<reference evidence="14" key="2">
    <citation type="submission" date="2015-06" db="UniProtKB">
        <authorList>
            <consortium name="EnsemblMetazoa"/>
        </authorList>
    </citation>
    <scope>IDENTIFICATION</scope>
</reference>
<evidence type="ECO:0000256" key="11">
    <source>
        <dbReference type="SAM" id="Phobius"/>
    </source>
</evidence>
<dbReference type="Gene3D" id="3.40.50.300">
    <property type="entry name" value="P-loop containing nucleotide triphosphate hydrolases"/>
    <property type="match status" value="2"/>
</dbReference>
<feature type="transmembrane region" description="Helical" evidence="11">
    <location>
        <begin position="103"/>
        <end position="125"/>
    </location>
</feature>
<dbReference type="InterPro" id="IPR027417">
    <property type="entry name" value="P-loop_NTPase"/>
</dbReference>
<dbReference type="SUPFAM" id="SSF90123">
    <property type="entry name" value="ABC transporter transmembrane region"/>
    <property type="match status" value="2"/>
</dbReference>
<evidence type="ECO:0000256" key="7">
    <source>
        <dbReference type="ARBA" id="ARBA00022840"/>
    </source>
</evidence>
<dbReference type="Pfam" id="PF00664">
    <property type="entry name" value="ABC_membrane"/>
    <property type="match status" value="2"/>
</dbReference>
<evidence type="ECO:0000256" key="9">
    <source>
        <dbReference type="ARBA" id="ARBA00023136"/>
    </source>
</evidence>
<evidence type="ECO:0000256" key="5">
    <source>
        <dbReference type="ARBA" id="ARBA00022737"/>
    </source>
</evidence>
<dbReference type="CDD" id="cd03244">
    <property type="entry name" value="ABCC_MRP_domain2"/>
    <property type="match status" value="1"/>
</dbReference>
<evidence type="ECO:0000256" key="2">
    <source>
        <dbReference type="ARBA" id="ARBA00009726"/>
    </source>
</evidence>
<feature type="domain" description="ABC transmembrane type-1" evidence="13">
    <location>
        <begin position="329"/>
        <end position="610"/>
    </location>
</feature>